<proteinExistence type="predicted"/>
<comment type="caution">
    <text evidence="2">The sequence shown here is derived from an EMBL/GenBank/DDBJ whole genome shotgun (WGS) entry which is preliminary data.</text>
</comment>
<feature type="chain" id="PRO_5047375004" evidence="1">
    <location>
        <begin position="26"/>
        <end position="84"/>
    </location>
</feature>
<reference evidence="2 3" key="1">
    <citation type="submission" date="2023-07" db="EMBL/GenBank/DDBJ databases">
        <title>Genomic Encyclopedia of Type Strains, Phase IV (KMG-IV): sequencing the most valuable type-strain genomes for metagenomic binning, comparative biology and taxonomic classification.</title>
        <authorList>
            <person name="Goeker M."/>
        </authorList>
    </citation>
    <scope>NUCLEOTIDE SEQUENCE [LARGE SCALE GENOMIC DNA]</scope>
    <source>
        <strain evidence="2 3">B1-1</strain>
    </source>
</reference>
<accession>A0ABU0M5V9</accession>
<keyword evidence="3" id="KW-1185">Reference proteome</keyword>
<sequence>MISIDRSRVIGILATATLVATAVTAWGTQATGHGNGSADPTAAVSFERAGVGGRKGCEVQSWPYIAPECLSASQGESRTIRRLL</sequence>
<organism evidence="2 3">
    <name type="scientific">Kaistia geumhonensis</name>
    <dbReference type="NCBI Taxonomy" id="410839"/>
    <lineage>
        <taxon>Bacteria</taxon>
        <taxon>Pseudomonadati</taxon>
        <taxon>Pseudomonadota</taxon>
        <taxon>Alphaproteobacteria</taxon>
        <taxon>Hyphomicrobiales</taxon>
        <taxon>Kaistiaceae</taxon>
        <taxon>Kaistia</taxon>
    </lineage>
</organism>
<gene>
    <name evidence="2" type="ORF">QO015_001966</name>
</gene>
<protein>
    <submittedName>
        <fullName evidence="2">Uncharacterized protein</fullName>
    </submittedName>
</protein>
<name>A0ABU0M5V9_9HYPH</name>
<evidence type="ECO:0000313" key="2">
    <source>
        <dbReference type="EMBL" id="MDQ0516353.1"/>
    </source>
</evidence>
<keyword evidence="1" id="KW-0732">Signal</keyword>
<evidence type="ECO:0000313" key="3">
    <source>
        <dbReference type="Proteomes" id="UP001223743"/>
    </source>
</evidence>
<feature type="signal peptide" evidence="1">
    <location>
        <begin position="1"/>
        <end position="25"/>
    </location>
</feature>
<dbReference type="EMBL" id="JAUSWJ010000001">
    <property type="protein sequence ID" value="MDQ0516353.1"/>
    <property type="molecule type" value="Genomic_DNA"/>
</dbReference>
<dbReference type="Proteomes" id="UP001223743">
    <property type="component" value="Unassembled WGS sequence"/>
</dbReference>
<dbReference type="RefSeq" id="WP_266279713.1">
    <property type="nucleotide sequence ID" value="NZ_JAPKNF010000001.1"/>
</dbReference>
<evidence type="ECO:0000256" key="1">
    <source>
        <dbReference type="SAM" id="SignalP"/>
    </source>
</evidence>